<evidence type="ECO:0000256" key="6">
    <source>
        <dbReference type="ARBA" id="ARBA00039970"/>
    </source>
</evidence>
<evidence type="ECO:0000256" key="1">
    <source>
        <dbReference type="ARBA" id="ARBA00004496"/>
    </source>
</evidence>
<dbReference type="AlphaFoldDB" id="A0A9W6IR75"/>
<dbReference type="GO" id="GO:0005524">
    <property type="term" value="F:ATP binding"/>
    <property type="evidence" value="ECO:0007669"/>
    <property type="project" value="UniProtKB-KW"/>
</dbReference>
<dbReference type="FunFam" id="3.40.50.300:FF:000013">
    <property type="entry name" value="PhoH family ATPase"/>
    <property type="match status" value="1"/>
</dbReference>
<dbReference type="PANTHER" id="PTHR30473:SF1">
    <property type="entry name" value="PHOH-LIKE PROTEIN"/>
    <property type="match status" value="1"/>
</dbReference>
<comment type="subcellular location">
    <subcellularLocation>
        <location evidence="1">Cytoplasm</location>
    </subcellularLocation>
</comment>
<dbReference type="RefSeq" id="WP_271187973.1">
    <property type="nucleotide sequence ID" value="NZ_BSFE01000012.1"/>
</dbReference>
<protein>
    <recommendedName>
        <fullName evidence="6">PhoH-like protein</fullName>
    </recommendedName>
</protein>
<dbReference type="InterPro" id="IPR051451">
    <property type="entry name" value="PhoH2-like"/>
</dbReference>
<evidence type="ECO:0000256" key="4">
    <source>
        <dbReference type="ARBA" id="ARBA00022741"/>
    </source>
</evidence>
<dbReference type="Pfam" id="PF02562">
    <property type="entry name" value="PhoH"/>
    <property type="match status" value="1"/>
</dbReference>
<dbReference type="SUPFAM" id="SSF52540">
    <property type="entry name" value="P-loop containing nucleoside triphosphate hydrolases"/>
    <property type="match status" value="1"/>
</dbReference>
<dbReference type="Gene3D" id="3.40.50.300">
    <property type="entry name" value="P-loop containing nucleotide triphosphate hydrolases"/>
    <property type="match status" value="1"/>
</dbReference>
<comment type="similarity">
    <text evidence="2">Belongs to the PhoH family.</text>
</comment>
<accession>A0A9W6IR75</accession>
<keyword evidence="3" id="KW-0963">Cytoplasm</keyword>
<dbReference type="PANTHER" id="PTHR30473">
    <property type="entry name" value="PROTEIN PHOH"/>
    <property type="match status" value="1"/>
</dbReference>
<dbReference type="InterPro" id="IPR027417">
    <property type="entry name" value="P-loop_NTPase"/>
</dbReference>
<sequence>MSSAKTPPRNRATKPRREASETVFFDDKERLRGMAGAGDRFLILIEQELGVRLSAPGGGQIVITAGDGAARDEAKRVLKRLYASLEHGLTCDEAAVRAALRLRDTDERAGENEDGVIRVPRGSSLIARTEGQREYVRALKNDKAYDLIFGVGPAGTGKTLLAVAYGASLLVQRKVEKLIITRPAVEAGEKLGFLPGDLTEKVDPYLLPVWDALADTLGRHQLEKMREDGRIEVAPLAFMRGRTLNRAFVIVDEAQNTSKPQMQMVLTRLGEGSRMAVTGDPSQIDLHPREPSGLGHALGILSETKGVAICRFSRVDVVRHDLVARIVEAYEDDARRASGTAKPDR</sequence>
<evidence type="ECO:0000256" key="3">
    <source>
        <dbReference type="ARBA" id="ARBA00022490"/>
    </source>
</evidence>
<reference evidence="8" key="2">
    <citation type="submission" date="2023-01" db="EMBL/GenBank/DDBJ databases">
        <authorList>
            <person name="Sun Q."/>
            <person name="Evtushenko L."/>
        </authorList>
    </citation>
    <scope>NUCLEOTIDE SEQUENCE</scope>
    <source>
        <strain evidence="8">VKM B-1513</strain>
    </source>
</reference>
<evidence type="ECO:0000256" key="2">
    <source>
        <dbReference type="ARBA" id="ARBA00010393"/>
    </source>
</evidence>
<evidence type="ECO:0000256" key="5">
    <source>
        <dbReference type="ARBA" id="ARBA00022840"/>
    </source>
</evidence>
<dbReference type="Proteomes" id="UP001143486">
    <property type="component" value="Unassembled WGS sequence"/>
</dbReference>
<keyword evidence="4" id="KW-0547">Nucleotide-binding</keyword>
<comment type="caution">
    <text evidence="8">The sequence shown here is derived from an EMBL/GenBank/DDBJ whole genome shotgun (WGS) entry which is preliminary data.</text>
</comment>
<dbReference type="GO" id="GO:0005829">
    <property type="term" value="C:cytosol"/>
    <property type="evidence" value="ECO:0007669"/>
    <property type="project" value="TreeGrafter"/>
</dbReference>
<feature type="domain" description="PhoH-like protein" evidence="7">
    <location>
        <begin position="126"/>
        <end position="331"/>
    </location>
</feature>
<reference evidence="8" key="1">
    <citation type="journal article" date="2014" name="Int. J. Syst. Evol. Microbiol.">
        <title>Complete genome sequence of Corynebacterium casei LMG S-19264T (=DSM 44701T), isolated from a smear-ripened cheese.</title>
        <authorList>
            <consortium name="US DOE Joint Genome Institute (JGI-PGF)"/>
            <person name="Walter F."/>
            <person name="Albersmeier A."/>
            <person name="Kalinowski J."/>
            <person name="Ruckert C."/>
        </authorList>
    </citation>
    <scope>NUCLEOTIDE SEQUENCE</scope>
    <source>
        <strain evidence="8">VKM B-1513</strain>
    </source>
</reference>
<organism evidence="8 9">
    <name type="scientific">Maricaulis virginensis</name>
    <dbReference type="NCBI Taxonomy" id="144022"/>
    <lineage>
        <taxon>Bacteria</taxon>
        <taxon>Pseudomonadati</taxon>
        <taxon>Pseudomonadota</taxon>
        <taxon>Alphaproteobacteria</taxon>
        <taxon>Maricaulales</taxon>
        <taxon>Maricaulaceae</taxon>
        <taxon>Maricaulis</taxon>
    </lineage>
</organism>
<evidence type="ECO:0000313" key="9">
    <source>
        <dbReference type="Proteomes" id="UP001143486"/>
    </source>
</evidence>
<proteinExistence type="inferred from homology"/>
<keyword evidence="9" id="KW-1185">Reference proteome</keyword>
<dbReference type="EMBL" id="BSFE01000012">
    <property type="protein sequence ID" value="GLK53631.1"/>
    <property type="molecule type" value="Genomic_DNA"/>
</dbReference>
<dbReference type="InterPro" id="IPR003714">
    <property type="entry name" value="PhoH"/>
</dbReference>
<gene>
    <name evidence="8" type="primary">phoH</name>
    <name evidence="8" type="ORF">GCM10017621_31390</name>
</gene>
<evidence type="ECO:0000259" key="7">
    <source>
        <dbReference type="Pfam" id="PF02562"/>
    </source>
</evidence>
<evidence type="ECO:0000313" key="8">
    <source>
        <dbReference type="EMBL" id="GLK53631.1"/>
    </source>
</evidence>
<keyword evidence="5" id="KW-0067">ATP-binding</keyword>
<name>A0A9W6IR75_9PROT</name>